<dbReference type="AlphaFoldDB" id="A0A7X4K9B5"/>
<feature type="domain" description="THIF-type NAD/FAD binding fold" evidence="1">
    <location>
        <begin position="168"/>
        <end position="415"/>
    </location>
</feature>
<dbReference type="InterPro" id="IPR045886">
    <property type="entry name" value="ThiF/MoeB/HesA"/>
</dbReference>
<dbReference type="Pfam" id="PF00899">
    <property type="entry name" value="ThiF"/>
    <property type="match status" value="1"/>
</dbReference>
<evidence type="ECO:0000259" key="1">
    <source>
        <dbReference type="Pfam" id="PF00899"/>
    </source>
</evidence>
<dbReference type="Gene3D" id="3.40.50.720">
    <property type="entry name" value="NAD(P)-binding Rossmann-like Domain"/>
    <property type="match status" value="1"/>
</dbReference>
<dbReference type="SUPFAM" id="SSF69572">
    <property type="entry name" value="Activating enzymes of the ubiquitin-like proteins"/>
    <property type="match status" value="1"/>
</dbReference>
<dbReference type="EMBL" id="WVTD01000032">
    <property type="protein sequence ID" value="MYM00195.1"/>
    <property type="molecule type" value="Genomic_DNA"/>
</dbReference>
<dbReference type="PANTHER" id="PTHR43267:SF1">
    <property type="entry name" value="TRNA THREONYLCARBAMOYLADENOSINE DEHYDRATASE"/>
    <property type="match status" value="1"/>
</dbReference>
<dbReference type="InterPro" id="IPR035985">
    <property type="entry name" value="Ubiquitin-activating_enz"/>
</dbReference>
<accession>A0A7X4K9B5</accession>
<reference evidence="2 3" key="1">
    <citation type="submission" date="2019-12" db="EMBL/GenBank/DDBJ databases">
        <authorList>
            <person name="Feng G."/>
            <person name="Zhu H."/>
        </authorList>
    </citation>
    <scope>NUCLEOTIDE SEQUENCE [LARGE SCALE GENOMIC DNA]</scope>
    <source>
        <strain evidence="2 3">FGD1</strain>
    </source>
</reference>
<organism evidence="2 3">
    <name type="scientific">Novosphingobium silvae</name>
    <dbReference type="NCBI Taxonomy" id="2692619"/>
    <lineage>
        <taxon>Bacteria</taxon>
        <taxon>Pseudomonadati</taxon>
        <taxon>Pseudomonadota</taxon>
        <taxon>Alphaproteobacteria</taxon>
        <taxon>Sphingomonadales</taxon>
        <taxon>Sphingomonadaceae</taxon>
        <taxon>Novosphingobium</taxon>
    </lineage>
</organism>
<comment type="caution">
    <text evidence="2">The sequence shown here is derived from an EMBL/GenBank/DDBJ whole genome shotgun (WGS) entry which is preliminary data.</text>
</comment>
<protein>
    <recommendedName>
        <fullName evidence="1">THIF-type NAD/FAD binding fold domain-containing protein</fullName>
    </recommendedName>
</protein>
<evidence type="ECO:0000313" key="2">
    <source>
        <dbReference type="EMBL" id="MYM00195.1"/>
    </source>
</evidence>
<dbReference type="InterPro" id="IPR000594">
    <property type="entry name" value="ThiF_NAD_FAD-bd"/>
</dbReference>
<keyword evidence="3" id="KW-1185">Reference proteome</keyword>
<gene>
    <name evidence="2" type="ORF">GR702_20800</name>
</gene>
<evidence type="ECO:0000313" key="3">
    <source>
        <dbReference type="Proteomes" id="UP000465810"/>
    </source>
</evidence>
<proteinExistence type="predicted"/>
<sequence length="447" mass="48305">MSGLRFASPGYRQLAEQLLDADGLESCAIGYARYESSCGSWLVADVQVLLEDAYESRGPVSATLKTAVLVEVANRSRVSGMAAVFIHTHPRDESCPCFSKIDDRGEAEIAQFMERRGAQLPHLAMVIGPHGTRARHLGSGEPVDIWEVGETLSLRSPLAPDVNEQSMDRQIRAFGDTGQQLLRRLHYGVVGVGGTGSLICQQLAHLGVDTVTLIDPDLVETTNLNRVVGTIPSDVGAPKVEVAARMMRAIRPSMTIVALCADVVDVGNMASLTACDFILLCTDSHASRALVNQVAYQFFIPVIDMGVSITTAQGDVTHITGRVQMLSPGLACLTCTRALDGDQIRQELMTPEQRMADRYVIGERVPQPAVISINSTVSSLAITMLLGAVTPVPAKPRFQRYDGIRGEVRTLASNPVHDCIACSRHGALGRGQNWDLPVRQPYHGNRS</sequence>
<dbReference type="GO" id="GO:0061504">
    <property type="term" value="P:cyclic threonylcarbamoyladenosine biosynthetic process"/>
    <property type="evidence" value="ECO:0007669"/>
    <property type="project" value="TreeGrafter"/>
</dbReference>
<dbReference type="RefSeq" id="WP_160987464.1">
    <property type="nucleotide sequence ID" value="NZ_WVTD01000032.1"/>
</dbReference>
<dbReference type="Proteomes" id="UP000465810">
    <property type="component" value="Unassembled WGS sequence"/>
</dbReference>
<dbReference type="PANTHER" id="PTHR43267">
    <property type="entry name" value="TRNA THREONYLCARBAMOYLADENOSINE DEHYDRATASE"/>
    <property type="match status" value="1"/>
</dbReference>
<dbReference type="GO" id="GO:0061503">
    <property type="term" value="F:tRNA threonylcarbamoyladenosine dehydratase"/>
    <property type="evidence" value="ECO:0007669"/>
    <property type="project" value="TreeGrafter"/>
</dbReference>
<name>A0A7X4K9B5_9SPHN</name>
<dbReference type="GO" id="GO:0008641">
    <property type="term" value="F:ubiquitin-like modifier activating enzyme activity"/>
    <property type="evidence" value="ECO:0007669"/>
    <property type="project" value="InterPro"/>
</dbReference>